<dbReference type="EMBL" id="CALNXK010000043">
    <property type="protein sequence ID" value="CAH3127165.1"/>
    <property type="molecule type" value="Genomic_DNA"/>
</dbReference>
<proteinExistence type="predicted"/>
<name>A0ABN8P2W3_9CNID</name>
<accession>A0ABN8P2W3</accession>
<organism evidence="1 2">
    <name type="scientific">Porites lobata</name>
    <dbReference type="NCBI Taxonomy" id="104759"/>
    <lineage>
        <taxon>Eukaryota</taxon>
        <taxon>Metazoa</taxon>
        <taxon>Cnidaria</taxon>
        <taxon>Anthozoa</taxon>
        <taxon>Hexacorallia</taxon>
        <taxon>Scleractinia</taxon>
        <taxon>Fungiina</taxon>
        <taxon>Poritidae</taxon>
        <taxon>Porites</taxon>
    </lineage>
</organism>
<gene>
    <name evidence="1" type="ORF">PLOB_00032821</name>
</gene>
<evidence type="ECO:0008006" key="3">
    <source>
        <dbReference type="Google" id="ProtNLM"/>
    </source>
</evidence>
<reference evidence="1 2" key="1">
    <citation type="submission" date="2022-05" db="EMBL/GenBank/DDBJ databases">
        <authorList>
            <consortium name="Genoscope - CEA"/>
            <person name="William W."/>
        </authorList>
    </citation>
    <scope>NUCLEOTIDE SEQUENCE [LARGE SCALE GENOMIC DNA]</scope>
</reference>
<sequence length="369" mass="41806">PRSFGSLFLAEIFEKVLFRSLQSPLENTRLVHFRKIILNGNTKYIYNKRCHAHFLSLVACGFEKRKMQLDTSSPIHDVPCKTSDCVLPECINSKMQTMKSNLDFKEANNQPFKKRKDRNTSMAAFTPASQTAEKDWEQDLADILNILEEENSTSSSHLGDNSVVNRLDEINQGQLSSSPLQHAIGQEVSFLQTTRPLAIHNSRVSQKELQIQRTVNFLRASGISTELKTKSNDSAFPGNEHLEVMLIDSRKGGHVVPNSTTDKVIQPAISACPIISDTSFKMDYENPNGVKRPIQEEIGFEKNGNVPTIKRKRRIPQPAKIKLFEILSMILQALANPQMTESKEHEIYVVLQKAHTEIQRMQEVRTTHP</sequence>
<protein>
    <recommendedName>
        <fullName evidence="3">BESS domain-containing protein</fullName>
    </recommendedName>
</protein>
<evidence type="ECO:0000313" key="2">
    <source>
        <dbReference type="Proteomes" id="UP001159405"/>
    </source>
</evidence>
<keyword evidence="2" id="KW-1185">Reference proteome</keyword>
<comment type="caution">
    <text evidence="1">The sequence shown here is derived from an EMBL/GenBank/DDBJ whole genome shotgun (WGS) entry which is preliminary data.</text>
</comment>
<evidence type="ECO:0000313" key="1">
    <source>
        <dbReference type="EMBL" id="CAH3127165.1"/>
    </source>
</evidence>
<feature type="non-terminal residue" evidence="1">
    <location>
        <position position="1"/>
    </location>
</feature>
<dbReference type="Proteomes" id="UP001159405">
    <property type="component" value="Unassembled WGS sequence"/>
</dbReference>